<evidence type="ECO:0000313" key="2">
    <source>
        <dbReference type="EMBL" id="MDR6103300.1"/>
    </source>
</evidence>
<comment type="caution">
    <text evidence="2">The sequence shown here is derived from an EMBL/GenBank/DDBJ whole genome shotgun (WGS) entry which is preliminary data.</text>
</comment>
<organism evidence="2 3">
    <name type="scientific">Agrobacterium larrymoorei</name>
    <dbReference type="NCBI Taxonomy" id="160699"/>
    <lineage>
        <taxon>Bacteria</taxon>
        <taxon>Pseudomonadati</taxon>
        <taxon>Pseudomonadota</taxon>
        <taxon>Alphaproteobacteria</taxon>
        <taxon>Hyphomicrobiales</taxon>
        <taxon>Rhizobiaceae</taxon>
        <taxon>Rhizobium/Agrobacterium group</taxon>
        <taxon>Agrobacterium</taxon>
    </lineage>
</organism>
<evidence type="ECO:0000313" key="3">
    <source>
        <dbReference type="Proteomes" id="UP001255601"/>
    </source>
</evidence>
<feature type="region of interest" description="Disordered" evidence="1">
    <location>
        <begin position="1"/>
        <end position="20"/>
    </location>
</feature>
<dbReference type="Proteomes" id="UP001255601">
    <property type="component" value="Unassembled WGS sequence"/>
</dbReference>
<protein>
    <submittedName>
        <fullName evidence="2">Uncharacterized protein</fullName>
    </submittedName>
</protein>
<dbReference type="EMBL" id="JAVIZC010000003">
    <property type="protein sequence ID" value="MDR6103300.1"/>
    <property type="molecule type" value="Genomic_DNA"/>
</dbReference>
<dbReference type="AlphaFoldDB" id="A0AAJ2ESL2"/>
<accession>A0AAJ2ESL2</accession>
<evidence type="ECO:0000256" key="1">
    <source>
        <dbReference type="SAM" id="MobiDB-lite"/>
    </source>
</evidence>
<dbReference type="RefSeq" id="WP_309771731.1">
    <property type="nucleotide sequence ID" value="NZ_JAVIZC010000003.1"/>
</dbReference>
<reference evidence="2" key="1">
    <citation type="submission" date="2023-08" db="EMBL/GenBank/DDBJ databases">
        <title>Functional and genomic diversity of the sorghum phyllosphere microbiome.</title>
        <authorList>
            <person name="Shade A."/>
        </authorList>
    </citation>
    <scope>NUCLEOTIDE SEQUENCE</scope>
    <source>
        <strain evidence="2">SORGH_AS_0974</strain>
    </source>
</reference>
<gene>
    <name evidence="2" type="ORF">QE369_003497</name>
</gene>
<sequence>MTRGNSNMQAVPADDDEDASFDLEAFEAELLCEVDHINGERRAA</sequence>
<proteinExistence type="predicted"/>
<name>A0AAJ2ESL2_9HYPH</name>